<keyword evidence="6" id="KW-1185">Reference proteome</keyword>
<name>A0A3D9UN47_9MICO</name>
<proteinExistence type="predicted"/>
<dbReference type="GO" id="GO:0032259">
    <property type="term" value="P:methylation"/>
    <property type="evidence" value="ECO:0007669"/>
    <property type="project" value="UniProtKB-KW"/>
</dbReference>
<dbReference type="InterPro" id="IPR029063">
    <property type="entry name" value="SAM-dependent_MTases_sf"/>
</dbReference>
<dbReference type="PANTHER" id="PTHR13184:SF5">
    <property type="entry name" value="METHYLTRANSFERASE-LIKE PROTEIN 17, MITOCHONDRIAL"/>
    <property type="match status" value="1"/>
</dbReference>
<keyword evidence="5" id="KW-0808">Transferase</keyword>
<dbReference type="AlphaFoldDB" id="A0A3D9UN47"/>
<evidence type="ECO:0000256" key="3">
    <source>
        <dbReference type="ARBA" id="ARBA00023004"/>
    </source>
</evidence>
<dbReference type="InterPro" id="IPR052571">
    <property type="entry name" value="Mt_RNA_Methyltransferase"/>
</dbReference>
<dbReference type="EMBL" id="QTUA01000001">
    <property type="protein sequence ID" value="REF29863.1"/>
    <property type="molecule type" value="Genomic_DNA"/>
</dbReference>
<dbReference type="GO" id="GO:0003735">
    <property type="term" value="F:structural constituent of ribosome"/>
    <property type="evidence" value="ECO:0007669"/>
    <property type="project" value="TreeGrafter"/>
</dbReference>
<accession>A0A3D9UN47</accession>
<dbReference type="PANTHER" id="PTHR13184">
    <property type="entry name" value="37S RIBOSOMAL PROTEIN S22"/>
    <property type="match status" value="1"/>
</dbReference>
<keyword evidence="5" id="KW-0689">Ribosomal protein</keyword>
<evidence type="ECO:0000256" key="4">
    <source>
        <dbReference type="ARBA" id="ARBA00023014"/>
    </source>
</evidence>
<dbReference type="SUPFAM" id="SSF53335">
    <property type="entry name" value="S-adenosyl-L-methionine-dependent methyltransferases"/>
    <property type="match status" value="1"/>
</dbReference>
<protein>
    <submittedName>
        <fullName evidence="5">Ribosomal protein RSM22 (Predicted rRNA methylase)</fullName>
    </submittedName>
</protein>
<organism evidence="5 6">
    <name type="scientific">Calidifontibacter indicus</name>
    <dbReference type="NCBI Taxonomy" id="419650"/>
    <lineage>
        <taxon>Bacteria</taxon>
        <taxon>Bacillati</taxon>
        <taxon>Actinomycetota</taxon>
        <taxon>Actinomycetes</taxon>
        <taxon>Micrococcales</taxon>
        <taxon>Dermacoccaceae</taxon>
        <taxon>Calidifontibacter</taxon>
    </lineage>
</organism>
<evidence type="ECO:0000313" key="6">
    <source>
        <dbReference type="Proteomes" id="UP000256253"/>
    </source>
</evidence>
<dbReference type="GO" id="GO:0015935">
    <property type="term" value="C:small ribosomal subunit"/>
    <property type="evidence" value="ECO:0007669"/>
    <property type="project" value="TreeGrafter"/>
</dbReference>
<keyword evidence="4" id="KW-0411">Iron-sulfur</keyword>
<dbReference type="Pfam" id="PF09243">
    <property type="entry name" value="Rsm22"/>
    <property type="match status" value="1"/>
</dbReference>
<keyword evidence="5" id="KW-0687">Ribonucleoprotein</keyword>
<comment type="caution">
    <text evidence="5">The sequence shown here is derived from an EMBL/GenBank/DDBJ whole genome shotgun (WGS) entry which is preliminary data.</text>
</comment>
<keyword evidence="3" id="KW-0408">Iron</keyword>
<sequence length="343" mass="36316">MRDPDGGRRASARVLAWPLGTLGRVKPLAATLRAALEDELAGRSRTELAAATARLSQRYRRGGAASAPILASDTDVAAYAAYRMPATYAACERALSLAAPCYEGGIDSVVDLGGGTGAGAWAAMSVLEPGSVQVLDQVDAALRCGKRLAPFEASFARWAVGAPVPAADLVMASFVLSELSEAQRDSLVAGAIAAARRAVFIIEPGTPDGHQRVLAARAALVQAGWTVAAPCPQSGNCPVQQPDWCHFAARVERSSVHRQIKRGDLSYEDEKFSFVFAVRDGALPAAERVLRHPGKRKGFVELTVCDNAGETGRRVVTKKVGAAYKQARDLRWGDPWGDPAARD</sequence>
<dbReference type="GO" id="GO:0046872">
    <property type="term" value="F:metal ion binding"/>
    <property type="evidence" value="ECO:0007669"/>
    <property type="project" value="UniProtKB-KW"/>
</dbReference>
<dbReference type="GO" id="GO:0006412">
    <property type="term" value="P:translation"/>
    <property type="evidence" value="ECO:0007669"/>
    <property type="project" value="InterPro"/>
</dbReference>
<dbReference type="Proteomes" id="UP000256253">
    <property type="component" value="Unassembled WGS sequence"/>
</dbReference>
<dbReference type="Gene3D" id="3.40.50.150">
    <property type="entry name" value="Vaccinia Virus protein VP39"/>
    <property type="match status" value="1"/>
</dbReference>
<reference evidence="5 6" key="1">
    <citation type="submission" date="2018-08" db="EMBL/GenBank/DDBJ databases">
        <title>Sequencing the genomes of 1000 actinobacteria strains.</title>
        <authorList>
            <person name="Klenk H.-P."/>
        </authorList>
    </citation>
    <scope>NUCLEOTIDE SEQUENCE [LARGE SCALE GENOMIC DNA]</scope>
    <source>
        <strain evidence="5 6">DSM 22967</strain>
    </source>
</reference>
<keyword evidence="1" id="KW-0479">Metal-binding</keyword>
<gene>
    <name evidence="5" type="ORF">DFJ65_0844</name>
</gene>
<evidence type="ECO:0000256" key="1">
    <source>
        <dbReference type="ARBA" id="ARBA00022723"/>
    </source>
</evidence>
<keyword evidence="5" id="KW-0489">Methyltransferase</keyword>
<dbReference type="InterPro" id="IPR015324">
    <property type="entry name" value="Ribosomal_Rsm22-like"/>
</dbReference>
<dbReference type="GO" id="GO:0051536">
    <property type="term" value="F:iron-sulfur cluster binding"/>
    <property type="evidence" value="ECO:0007669"/>
    <property type="project" value="UniProtKB-KW"/>
</dbReference>
<dbReference type="GO" id="GO:0008168">
    <property type="term" value="F:methyltransferase activity"/>
    <property type="evidence" value="ECO:0007669"/>
    <property type="project" value="UniProtKB-KW"/>
</dbReference>
<keyword evidence="2" id="KW-0809">Transit peptide</keyword>
<evidence type="ECO:0000256" key="2">
    <source>
        <dbReference type="ARBA" id="ARBA00022946"/>
    </source>
</evidence>
<evidence type="ECO:0000313" key="5">
    <source>
        <dbReference type="EMBL" id="REF29863.1"/>
    </source>
</evidence>